<accession>A0A6N9TUE8</accession>
<comment type="caution">
    <text evidence="2">The sequence shown here is derived from an EMBL/GenBank/DDBJ whole genome shotgun (WGS) entry which is preliminary data.</text>
</comment>
<gene>
    <name evidence="2" type="ORF">G3N55_09455</name>
</gene>
<dbReference type="Proteomes" id="UP000469346">
    <property type="component" value="Unassembled WGS sequence"/>
</dbReference>
<dbReference type="RefSeq" id="WP_163299186.1">
    <property type="nucleotide sequence ID" value="NZ_JAAGRR010000116.1"/>
</dbReference>
<proteinExistence type="predicted"/>
<feature type="region of interest" description="Disordered" evidence="1">
    <location>
        <begin position="43"/>
        <end position="64"/>
    </location>
</feature>
<organism evidence="2 3">
    <name type="scientific">Dissulfurirhabdus thermomarina</name>
    <dbReference type="NCBI Taxonomy" id="1765737"/>
    <lineage>
        <taxon>Bacteria</taxon>
        <taxon>Deltaproteobacteria</taxon>
        <taxon>Dissulfurirhabdaceae</taxon>
        <taxon>Dissulfurirhabdus</taxon>
    </lineage>
</organism>
<evidence type="ECO:0000313" key="2">
    <source>
        <dbReference type="EMBL" id="NDY43067.1"/>
    </source>
</evidence>
<sequence length="64" mass="7480">MSDTAPKGFCQKDNREVPLDEGCRHPKDYCQYRQACIVHFHERERAREREDHGATDREARCGSS</sequence>
<evidence type="ECO:0000256" key="1">
    <source>
        <dbReference type="SAM" id="MobiDB-lite"/>
    </source>
</evidence>
<protein>
    <recommendedName>
        <fullName evidence="4">RNA polymerase II-associated protein</fullName>
    </recommendedName>
</protein>
<dbReference type="AlphaFoldDB" id="A0A6N9TUE8"/>
<name>A0A6N9TUE8_DISTH</name>
<keyword evidence="3" id="KW-1185">Reference proteome</keyword>
<evidence type="ECO:0000313" key="3">
    <source>
        <dbReference type="Proteomes" id="UP000469346"/>
    </source>
</evidence>
<reference evidence="2 3" key="1">
    <citation type="submission" date="2020-02" db="EMBL/GenBank/DDBJ databases">
        <title>Comparative genomics of sulfur disproportionating microorganisms.</title>
        <authorList>
            <person name="Ward L.M."/>
            <person name="Bertran E."/>
            <person name="Johnston D.T."/>
        </authorList>
    </citation>
    <scope>NUCLEOTIDE SEQUENCE [LARGE SCALE GENOMIC DNA]</scope>
    <source>
        <strain evidence="2 3">DSM 100025</strain>
    </source>
</reference>
<dbReference type="EMBL" id="JAAGRR010000116">
    <property type="protein sequence ID" value="NDY43067.1"/>
    <property type="molecule type" value="Genomic_DNA"/>
</dbReference>
<evidence type="ECO:0008006" key="4">
    <source>
        <dbReference type="Google" id="ProtNLM"/>
    </source>
</evidence>